<proteinExistence type="inferred from homology"/>
<name>W7IK88_9PSEU</name>
<dbReference type="EC" id="1.6.99.-" evidence="5"/>
<evidence type="ECO:0000259" key="4">
    <source>
        <dbReference type="Pfam" id="PF02525"/>
    </source>
</evidence>
<dbReference type="GO" id="GO:0005829">
    <property type="term" value="C:cytosol"/>
    <property type="evidence" value="ECO:0007669"/>
    <property type="project" value="TreeGrafter"/>
</dbReference>
<dbReference type="EMBL" id="AYXG01000145">
    <property type="protein sequence ID" value="EWC60763.1"/>
    <property type="molecule type" value="Genomic_DNA"/>
</dbReference>
<dbReference type="InterPro" id="IPR029039">
    <property type="entry name" value="Flavoprotein-like_sf"/>
</dbReference>
<dbReference type="Pfam" id="PF02525">
    <property type="entry name" value="Flavodoxin_2"/>
    <property type="match status" value="1"/>
</dbReference>
<dbReference type="NCBIfam" id="NF007280">
    <property type="entry name" value="PRK09739.1"/>
    <property type="match status" value="1"/>
</dbReference>
<dbReference type="STRING" id="909613.UO65_3904"/>
<evidence type="ECO:0000313" key="5">
    <source>
        <dbReference type="EMBL" id="EWC60763.1"/>
    </source>
</evidence>
<feature type="region of interest" description="Disordered" evidence="3">
    <location>
        <begin position="51"/>
        <end position="72"/>
    </location>
</feature>
<evidence type="ECO:0000313" key="6">
    <source>
        <dbReference type="Proteomes" id="UP000019277"/>
    </source>
</evidence>
<protein>
    <submittedName>
        <fullName evidence="5">NAD(P)H oxidoreductase YRKL</fullName>
        <ecNumber evidence="5">1.6.99.-</ecNumber>
    </submittedName>
</protein>
<keyword evidence="2 5" id="KW-0560">Oxidoreductase</keyword>
<reference evidence="5 6" key="1">
    <citation type="journal article" date="2014" name="Genome Announc.">
        <title>Draft Genome Sequence of the Antitrypanosomally Active Sponge-Associated Bacterium Actinokineospora sp. Strain EG49.</title>
        <authorList>
            <person name="Harjes J."/>
            <person name="Ryu T."/>
            <person name="Abdelmohsen U.R."/>
            <person name="Moitinho-Silva L."/>
            <person name="Horn H."/>
            <person name="Ravasi T."/>
            <person name="Hentschel U."/>
        </authorList>
    </citation>
    <scope>NUCLEOTIDE SEQUENCE [LARGE SCALE GENOMIC DNA]</scope>
    <source>
        <strain evidence="5 6">EG49</strain>
    </source>
</reference>
<evidence type="ECO:0000256" key="2">
    <source>
        <dbReference type="ARBA" id="ARBA00023002"/>
    </source>
</evidence>
<organism evidence="5 6">
    <name type="scientific">Actinokineospora spheciospongiae</name>
    <dbReference type="NCBI Taxonomy" id="909613"/>
    <lineage>
        <taxon>Bacteria</taxon>
        <taxon>Bacillati</taxon>
        <taxon>Actinomycetota</taxon>
        <taxon>Actinomycetes</taxon>
        <taxon>Pseudonocardiales</taxon>
        <taxon>Pseudonocardiaceae</taxon>
        <taxon>Actinokineospora</taxon>
    </lineage>
</organism>
<comment type="similarity">
    <text evidence="1">Belongs to the NAD(P)H dehydrogenase (quinone) family.</text>
</comment>
<dbReference type="AlphaFoldDB" id="W7IK88"/>
<dbReference type="GO" id="GO:0003955">
    <property type="term" value="F:NAD(P)H dehydrogenase (quinone) activity"/>
    <property type="evidence" value="ECO:0007669"/>
    <property type="project" value="TreeGrafter"/>
</dbReference>
<dbReference type="Proteomes" id="UP000019277">
    <property type="component" value="Unassembled WGS sequence"/>
</dbReference>
<dbReference type="PANTHER" id="PTHR10204:SF34">
    <property type="entry name" value="NAD(P)H DEHYDROGENASE [QUINONE] 1 ISOFORM 1"/>
    <property type="match status" value="1"/>
</dbReference>
<dbReference type="OrthoDB" id="9798454at2"/>
<dbReference type="PANTHER" id="PTHR10204">
    <property type="entry name" value="NAD P H OXIDOREDUCTASE-RELATED"/>
    <property type="match status" value="1"/>
</dbReference>
<evidence type="ECO:0000256" key="3">
    <source>
        <dbReference type="SAM" id="MobiDB-lite"/>
    </source>
</evidence>
<dbReference type="InterPro" id="IPR003680">
    <property type="entry name" value="Flavodoxin_fold"/>
</dbReference>
<dbReference type="RefSeq" id="WP_035284564.1">
    <property type="nucleotide sequence ID" value="NZ_AYXG01000145.1"/>
</dbReference>
<dbReference type="SUPFAM" id="SSF52218">
    <property type="entry name" value="Flavoproteins"/>
    <property type="match status" value="1"/>
</dbReference>
<dbReference type="InterPro" id="IPR051545">
    <property type="entry name" value="NAD(P)H_dehydrogenase_qn"/>
</dbReference>
<feature type="domain" description="Flavodoxin-like fold" evidence="4">
    <location>
        <begin position="3"/>
        <end position="175"/>
    </location>
</feature>
<evidence type="ECO:0000256" key="1">
    <source>
        <dbReference type="ARBA" id="ARBA00006252"/>
    </source>
</evidence>
<comment type="caution">
    <text evidence="5">The sequence shown here is derived from an EMBL/GenBank/DDBJ whole genome shotgun (WGS) entry which is preliminary data.</text>
</comment>
<accession>W7IK88</accession>
<gene>
    <name evidence="5" type="ORF">UO65_3904</name>
</gene>
<sequence length="198" mass="22006">MNRVLLVLAHPRAGSLTGQVAARVRARLVHAGFDIDFLDLYAEGFDPRMRPEDEPDWADPGKPGSPEVEGHKARIGRTDHVLAVFPVWWSGPPAILRGWIERTWAHGFAYTREGSNLAVRSTLWLGLAGSSAEQFATAGLDRHLDRQLRVEVAEFCRIEHSRVRLIHDSVDAEDPSVLARIWRTADAVVEEFIGCAGP</sequence>
<dbReference type="Gene3D" id="3.40.50.360">
    <property type="match status" value="1"/>
</dbReference>
<dbReference type="eggNOG" id="COG2249">
    <property type="taxonomic scope" value="Bacteria"/>
</dbReference>
<keyword evidence="6" id="KW-1185">Reference proteome</keyword>